<keyword evidence="4" id="KW-1185">Reference proteome</keyword>
<feature type="compositionally biased region" description="Low complexity" evidence="1">
    <location>
        <begin position="531"/>
        <end position="543"/>
    </location>
</feature>
<evidence type="ECO:0000313" key="3">
    <source>
        <dbReference type="EMBL" id="TLP59811.1"/>
    </source>
</evidence>
<keyword evidence="2" id="KW-1133">Transmembrane helix</keyword>
<accession>A0A5R8Z2I1</accession>
<protein>
    <submittedName>
        <fullName evidence="3">DUF2079 domain-containing protein</fullName>
    </submittedName>
</protein>
<feature type="compositionally biased region" description="Low complexity" evidence="1">
    <location>
        <begin position="602"/>
        <end position="612"/>
    </location>
</feature>
<name>A0A5R8Z2I1_9ACTN</name>
<evidence type="ECO:0000256" key="2">
    <source>
        <dbReference type="SAM" id="Phobius"/>
    </source>
</evidence>
<feature type="region of interest" description="Disordered" evidence="1">
    <location>
        <begin position="514"/>
        <end position="619"/>
    </location>
</feature>
<feature type="transmembrane region" description="Helical" evidence="2">
    <location>
        <begin position="104"/>
        <end position="125"/>
    </location>
</feature>
<proteinExistence type="predicted"/>
<dbReference type="Pfam" id="PF09852">
    <property type="entry name" value="DUF2079"/>
    <property type="match status" value="1"/>
</dbReference>
<reference evidence="3" key="1">
    <citation type="submission" date="2019-05" db="EMBL/GenBank/DDBJ databases">
        <title>Isolation, diversity and antifungal activity of Actinobacteria from wheat.</title>
        <authorList>
            <person name="Yu B."/>
        </authorList>
    </citation>
    <scope>NUCLEOTIDE SEQUENCE [LARGE SCALE GENOMIC DNA]</scope>
    <source>
        <strain evidence="3">NEAU-HEGS1-5</strain>
    </source>
</reference>
<feature type="transmembrane region" description="Helical" evidence="2">
    <location>
        <begin position="288"/>
        <end position="309"/>
    </location>
</feature>
<gene>
    <name evidence="3" type="ORF">FED44_16220</name>
</gene>
<organism evidence="3 4">
    <name type="scientific">Microbispora triticiradicis</name>
    <dbReference type="NCBI Taxonomy" id="2200763"/>
    <lineage>
        <taxon>Bacteria</taxon>
        <taxon>Bacillati</taxon>
        <taxon>Actinomycetota</taxon>
        <taxon>Actinomycetes</taxon>
        <taxon>Streptosporangiales</taxon>
        <taxon>Streptosporangiaceae</taxon>
        <taxon>Microbispora</taxon>
    </lineage>
</organism>
<comment type="caution">
    <text evidence="3">The sequence shown here is derived from an EMBL/GenBank/DDBJ whole genome shotgun (WGS) entry which is preliminary data.</text>
</comment>
<feature type="transmembrane region" description="Helical" evidence="2">
    <location>
        <begin position="373"/>
        <end position="400"/>
    </location>
</feature>
<feature type="transmembrane region" description="Helical" evidence="2">
    <location>
        <begin position="219"/>
        <end position="240"/>
    </location>
</feature>
<dbReference type="Proteomes" id="UP000309033">
    <property type="component" value="Unassembled WGS sequence"/>
</dbReference>
<feature type="transmembrane region" description="Helical" evidence="2">
    <location>
        <begin position="329"/>
        <end position="352"/>
    </location>
</feature>
<dbReference type="AlphaFoldDB" id="A0A5R8Z2I1"/>
<dbReference type="EMBL" id="VANP01000005">
    <property type="protein sequence ID" value="TLP59811.1"/>
    <property type="molecule type" value="Genomic_DNA"/>
</dbReference>
<keyword evidence="2" id="KW-0472">Membrane</keyword>
<dbReference type="OrthoDB" id="5240834at2"/>
<evidence type="ECO:0000313" key="4">
    <source>
        <dbReference type="Proteomes" id="UP000309033"/>
    </source>
</evidence>
<feature type="transmembrane region" description="Helical" evidence="2">
    <location>
        <begin position="185"/>
        <end position="213"/>
    </location>
</feature>
<evidence type="ECO:0000256" key="1">
    <source>
        <dbReference type="SAM" id="MobiDB-lite"/>
    </source>
</evidence>
<sequence>MSGSAWPSPAARRRDLAAVAALTAAAAVAYAIHSCVRLSRFRAGAYDLVIFDQAVRAYSRFEAPVSMVKGVHNGFGPGFCVLGDHWSPALALLAPLYWIHDGPATLLVAQAVLLALSIPFVWAYAFRAASRYGAGGGRVAHPVAAAYALSWPIAETVAFDFHEAAFAPLLTAVALERYQAGRGRAALLTALALLLVKEDMGLLLAGFGLFLLTRRRDRWPGALLVAGGVAATLVATSVLVPRFGGRTGYYWAYWTLGPDLPRAALHAVTRPGDVLALLADPPLKLRTAALTLAPVLFTALLSPAALALIPPLLERLLASTYPNWWTPRYHYTAFVVAPVFAAGVDGALRAAALMTRRAGTRAGTGRAARLVRGWAMLVLATALALVPFFSFGASLTPAFYAETTRTRAAQRAVAAVPDGALVEAADSLAPALSPRTRTLLWDRTPRWAPWVVADVGVRTFPFAGLRQQVERVARLRGHGYRVVFEQAGYVVLTTTPAPVAARSRMSIPAAATAAAKGALGRRRPSDRPATAHRATPARASHSAGPGGPGGATASSRDAASGGTGIRALTRAAPSRWGQPRTPVARSVSMSGSTLPRCAPQPSSAAATTAHHAGSGGPSC</sequence>
<dbReference type="InterPro" id="IPR018650">
    <property type="entry name" value="STSV1_Orf64"/>
</dbReference>
<keyword evidence="2" id="KW-0812">Transmembrane</keyword>